<organism evidence="2 3">
    <name type="scientific">Jeotgalibacillus malaysiensis</name>
    <dbReference type="NCBI Taxonomy" id="1508404"/>
    <lineage>
        <taxon>Bacteria</taxon>
        <taxon>Bacillati</taxon>
        <taxon>Bacillota</taxon>
        <taxon>Bacilli</taxon>
        <taxon>Bacillales</taxon>
        <taxon>Caryophanaceae</taxon>
        <taxon>Jeotgalibacillus</taxon>
    </lineage>
</organism>
<evidence type="ECO:0000256" key="1">
    <source>
        <dbReference type="SAM" id="Phobius"/>
    </source>
</evidence>
<sequence length="200" mass="22384">MLKILKNNHGGISMFTLVIMIFLLPFAIWVGIELPKSYEMNQRVKDAVDTASATAVTRTNGMPEDGEYIYINKSDAEKVANQIFSSKLGVEYQGWNPTTQEHEFQIPEQSAIKSIDKYRVRIFDPENPEEWLNRDGQKVETISGDEKITNSSVIVEAQVTFKKIGLFGGSKDKDGNSFRTTTVTHVGISQAVFCKGCIKP</sequence>
<keyword evidence="1" id="KW-1133">Transmembrane helix</keyword>
<evidence type="ECO:0000313" key="3">
    <source>
        <dbReference type="Proteomes" id="UP000031449"/>
    </source>
</evidence>
<name>A0A0B5AZS1_9BACL</name>
<dbReference type="KEGG" id="jeo:JMA_41220"/>
<geneLocation type="plasmid" evidence="3"/>
<evidence type="ECO:0000313" key="2">
    <source>
        <dbReference type="EMBL" id="AJD93439.1"/>
    </source>
</evidence>
<dbReference type="HOGENOM" id="CLU_1364694_0_0_9"/>
<keyword evidence="3" id="KW-1185">Reference proteome</keyword>
<dbReference type="BioCyc" id="JESP1508404:G14D9-13406-MONOMER"/>
<dbReference type="Proteomes" id="UP000031449">
    <property type="component" value="Plasmid unnamed"/>
</dbReference>
<keyword evidence="2" id="KW-0614">Plasmid</keyword>
<feature type="transmembrane region" description="Helical" evidence="1">
    <location>
        <begin position="12"/>
        <end position="32"/>
    </location>
</feature>
<reference evidence="2 3" key="1">
    <citation type="submission" date="2014-08" db="EMBL/GenBank/DDBJ databases">
        <title>Complete genome of a marine bacteria Jeotgalibacillus malaysiensis.</title>
        <authorList>
            <person name="Yaakop A.S."/>
            <person name="Chan K.-G."/>
            <person name="Goh K.M."/>
        </authorList>
    </citation>
    <scope>NUCLEOTIDE SEQUENCE [LARGE SCALE GENOMIC DNA]</scope>
    <source>
        <strain evidence="2 3">D5</strain>
        <plasmid evidence="3">Plasmid</plasmid>
    </source>
</reference>
<keyword evidence="1" id="KW-0472">Membrane</keyword>
<dbReference type="AlphaFoldDB" id="A0A0B5AZS1"/>
<keyword evidence="1" id="KW-0812">Transmembrane</keyword>
<dbReference type="EMBL" id="CP009417">
    <property type="protein sequence ID" value="AJD93439.1"/>
    <property type="molecule type" value="Genomic_DNA"/>
</dbReference>
<accession>A0A0B5AZS1</accession>
<proteinExistence type="predicted"/>
<gene>
    <name evidence="2" type="ORF">JMA_41220</name>
</gene>
<protein>
    <submittedName>
        <fullName evidence="2">Uncharacterized protein</fullName>
    </submittedName>
</protein>